<dbReference type="EMBL" id="DYZA01000253">
    <property type="protein sequence ID" value="HJD98391.1"/>
    <property type="molecule type" value="Genomic_DNA"/>
</dbReference>
<evidence type="ECO:0000256" key="3">
    <source>
        <dbReference type="ARBA" id="ARBA00012260"/>
    </source>
</evidence>
<dbReference type="RefSeq" id="WP_304124270.1">
    <property type="nucleotide sequence ID" value="NZ_DYZA01000253.1"/>
</dbReference>
<evidence type="ECO:0000256" key="2">
    <source>
        <dbReference type="ARBA" id="ARBA00009282"/>
    </source>
</evidence>
<evidence type="ECO:0000256" key="5">
    <source>
        <dbReference type="ARBA" id="ARBA00057039"/>
    </source>
</evidence>
<proteinExistence type="inferred from homology"/>
<reference evidence="7" key="1">
    <citation type="journal article" date="2021" name="PeerJ">
        <title>Extensive microbial diversity within the chicken gut microbiome revealed by metagenomics and culture.</title>
        <authorList>
            <person name="Gilroy R."/>
            <person name="Ravi A."/>
            <person name="Getino M."/>
            <person name="Pursley I."/>
            <person name="Horton D.L."/>
            <person name="Alikhan N.F."/>
            <person name="Baker D."/>
            <person name="Gharbi K."/>
            <person name="Hall N."/>
            <person name="Watson M."/>
            <person name="Adriaenssens E.M."/>
            <person name="Foster-Nyarko E."/>
            <person name="Jarju S."/>
            <person name="Secka A."/>
            <person name="Antonio M."/>
            <person name="Oren A."/>
            <person name="Chaudhuri R.R."/>
            <person name="La Ragione R."/>
            <person name="Hildebrand F."/>
            <person name="Pallen M.J."/>
        </authorList>
    </citation>
    <scope>NUCLEOTIDE SEQUENCE</scope>
    <source>
        <strain evidence="7">ChiGjej2B2-19336</strain>
    </source>
</reference>
<keyword evidence="7" id="KW-0456">Lyase</keyword>
<dbReference type="InterPro" id="IPR039556">
    <property type="entry name" value="ICL/PEPM"/>
</dbReference>
<dbReference type="FunFam" id="3.20.20.60:FF:000009">
    <property type="entry name" value="2-methylisocitrate lyase"/>
    <property type="match status" value="1"/>
</dbReference>
<dbReference type="Proteomes" id="UP000698963">
    <property type="component" value="Unassembled WGS sequence"/>
</dbReference>
<dbReference type="GO" id="GO:0046421">
    <property type="term" value="F:methylisocitrate lyase activity"/>
    <property type="evidence" value="ECO:0007669"/>
    <property type="project" value="UniProtKB-EC"/>
</dbReference>
<dbReference type="Gene3D" id="3.20.20.60">
    <property type="entry name" value="Phosphoenolpyruvate-binding domains"/>
    <property type="match status" value="1"/>
</dbReference>
<dbReference type="Pfam" id="PF13714">
    <property type="entry name" value="PEP_mutase"/>
    <property type="match status" value="1"/>
</dbReference>
<dbReference type="PANTHER" id="PTHR42905:SF5">
    <property type="entry name" value="CARBOXYVINYL-CARBOXYPHOSPHONATE PHOSPHORYLMUTASE, CHLOROPLASTIC"/>
    <property type="match status" value="1"/>
</dbReference>
<comment type="caution">
    <text evidence="7">The sequence shown here is derived from an EMBL/GenBank/DDBJ whole genome shotgun (WGS) entry which is preliminary data.</text>
</comment>
<comment type="subunit">
    <text evidence="4">Homotetramer; dimer of dimers.</text>
</comment>
<name>A0A921DSQ4_9BACT</name>
<dbReference type="PROSITE" id="PS00161">
    <property type="entry name" value="ISOCITRATE_LYASE"/>
    <property type="match status" value="1"/>
</dbReference>
<evidence type="ECO:0000256" key="1">
    <source>
        <dbReference type="ARBA" id="ARBA00001050"/>
    </source>
</evidence>
<protein>
    <recommendedName>
        <fullName evidence="6">2-methylisocitrate lyase</fullName>
        <ecNumber evidence="3">4.1.3.30</ecNumber>
    </recommendedName>
</protein>
<dbReference type="EC" id="4.1.3.30" evidence="3"/>
<dbReference type="PANTHER" id="PTHR42905">
    <property type="entry name" value="PHOSPHOENOLPYRUVATE CARBOXYLASE"/>
    <property type="match status" value="1"/>
</dbReference>
<dbReference type="CDD" id="cd00377">
    <property type="entry name" value="ICL_PEPM"/>
    <property type="match status" value="1"/>
</dbReference>
<dbReference type="InterPro" id="IPR015813">
    <property type="entry name" value="Pyrv/PenolPyrv_kinase-like_dom"/>
</dbReference>
<evidence type="ECO:0000256" key="4">
    <source>
        <dbReference type="ARBA" id="ARBA00044762"/>
    </source>
</evidence>
<dbReference type="AlphaFoldDB" id="A0A921DSQ4"/>
<organism evidence="7 8">
    <name type="scientific">Mailhella massiliensis</name>
    <dbReference type="NCBI Taxonomy" id="1903261"/>
    <lineage>
        <taxon>Bacteria</taxon>
        <taxon>Pseudomonadati</taxon>
        <taxon>Thermodesulfobacteriota</taxon>
        <taxon>Desulfovibrionia</taxon>
        <taxon>Desulfovibrionales</taxon>
        <taxon>Desulfovibrionaceae</taxon>
        <taxon>Mailhella</taxon>
    </lineage>
</organism>
<gene>
    <name evidence="7" type="ORF">K8W16_12210</name>
</gene>
<evidence type="ECO:0000313" key="8">
    <source>
        <dbReference type="Proteomes" id="UP000698963"/>
    </source>
</evidence>
<evidence type="ECO:0000256" key="6">
    <source>
        <dbReference type="ARBA" id="ARBA00073849"/>
    </source>
</evidence>
<reference evidence="7" key="2">
    <citation type="submission" date="2021-09" db="EMBL/GenBank/DDBJ databases">
        <authorList>
            <person name="Gilroy R."/>
        </authorList>
    </citation>
    <scope>NUCLEOTIDE SEQUENCE</scope>
    <source>
        <strain evidence="7">ChiGjej2B2-19336</strain>
    </source>
</reference>
<evidence type="ECO:0000313" key="7">
    <source>
        <dbReference type="EMBL" id="HJD98391.1"/>
    </source>
</evidence>
<dbReference type="InterPro" id="IPR040442">
    <property type="entry name" value="Pyrv_kinase-like_dom_sf"/>
</dbReference>
<dbReference type="InterPro" id="IPR018523">
    <property type="entry name" value="Isocitrate_lyase_ph_CS"/>
</dbReference>
<comment type="function">
    <text evidence="5">Involved in the catabolism of short chain fatty acids (SCFA) via the 2-methylcitrate cycle I (propionate degradation route). Catalyzes the thermodynamically favored C-C bond cleavage of (2R,3S)-2-methylisocitrate to yield pyruvate and succinate via an alpha-carboxy-carbanion intermediate.</text>
</comment>
<sequence>MMTRNAQFRKRLAEKRIIVAPGAYDAMCAKIIEKQGFEALYMSGAGLSYSLLGKPDIGLLTQTEMAARAAYLSEAVELPIIADADTGFGNALNVARTVKEYERAGVSCIQLEDQVMPKRCGHMSGKALISAAEMCAKIRAACDARQDEDFCIMARTDAIAVEGYDRALERAFAYREAGADLLFVEAPRTEEMMRSLCAALPDCPMLANMVEGGRTPLFSASELEDMGFRVVIFPGAASRVIAFAVNALMEHLREKGGTADYLDRMYDFGRLNEILELEAIRRWEQAHAEGENTLAHRG</sequence>
<comment type="similarity">
    <text evidence="2">Belongs to the isocitrate lyase/PEP mutase superfamily. Methylisocitrate lyase family.</text>
</comment>
<dbReference type="SUPFAM" id="SSF51621">
    <property type="entry name" value="Phosphoenolpyruvate/pyruvate domain"/>
    <property type="match status" value="1"/>
</dbReference>
<comment type="catalytic activity">
    <reaction evidence="1">
        <text>(2S,3R)-3-hydroxybutane-1,2,3-tricarboxylate = pyruvate + succinate</text>
        <dbReference type="Rhea" id="RHEA:16809"/>
        <dbReference type="ChEBI" id="CHEBI:15361"/>
        <dbReference type="ChEBI" id="CHEBI:30031"/>
        <dbReference type="ChEBI" id="CHEBI:57429"/>
        <dbReference type="EC" id="4.1.3.30"/>
    </reaction>
</comment>
<accession>A0A921DSQ4</accession>